<dbReference type="InterPro" id="IPR036366">
    <property type="entry name" value="PGBDSf"/>
</dbReference>
<dbReference type="InterPro" id="IPR002477">
    <property type="entry name" value="Peptidoglycan-bd-like"/>
</dbReference>
<sequence>MTDDWGDEGELSRSTFPNSSATGIWQKVLYADGYLTVNDIDCRFGPGTESATIRWQAARGLGDDGRVGPLTFGRADNQLRATSDPEIFRYDGTNHDEYFLRVNGRYELFPGHVAYYRSISSAC</sequence>
<dbReference type="Pfam" id="PF01471">
    <property type="entry name" value="PG_binding_1"/>
    <property type="match status" value="1"/>
</dbReference>
<evidence type="ECO:0000259" key="1">
    <source>
        <dbReference type="Pfam" id="PF01471"/>
    </source>
</evidence>
<organism evidence="2 3">
    <name type="scientific">Lentzea albida</name>
    <dbReference type="NCBI Taxonomy" id="65499"/>
    <lineage>
        <taxon>Bacteria</taxon>
        <taxon>Bacillati</taxon>
        <taxon>Actinomycetota</taxon>
        <taxon>Actinomycetes</taxon>
        <taxon>Pseudonocardiales</taxon>
        <taxon>Pseudonocardiaceae</taxon>
        <taxon>Lentzea</taxon>
    </lineage>
</organism>
<evidence type="ECO:0000313" key="2">
    <source>
        <dbReference type="EMBL" id="SES17662.1"/>
    </source>
</evidence>
<reference evidence="3" key="1">
    <citation type="submission" date="2016-10" db="EMBL/GenBank/DDBJ databases">
        <authorList>
            <person name="Varghese N."/>
            <person name="Submissions S."/>
        </authorList>
    </citation>
    <scope>NUCLEOTIDE SEQUENCE [LARGE SCALE GENOMIC DNA]</scope>
    <source>
        <strain evidence="3">DSM 44437</strain>
    </source>
</reference>
<dbReference type="AlphaFoldDB" id="A0A1H9V7L9"/>
<keyword evidence="3" id="KW-1185">Reference proteome</keyword>
<dbReference type="Proteomes" id="UP000199503">
    <property type="component" value="Unassembled WGS sequence"/>
</dbReference>
<dbReference type="Gene3D" id="1.10.101.10">
    <property type="entry name" value="PGBD-like superfamily/PGBD"/>
    <property type="match status" value="1"/>
</dbReference>
<feature type="domain" description="Peptidoglycan binding-like" evidence="1">
    <location>
        <begin position="26"/>
        <end position="72"/>
    </location>
</feature>
<evidence type="ECO:0000313" key="3">
    <source>
        <dbReference type="Proteomes" id="UP000199503"/>
    </source>
</evidence>
<gene>
    <name evidence="2" type="ORF">SAMN04488000_11797</name>
</gene>
<name>A0A1H9V7L9_9PSEU</name>
<dbReference type="SUPFAM" id="SSF47090">
    <property type="entry name" value="PGBD-like"/>
    <property type="match status" value="1"/>
</dbReference>
<dbReference type="InterPro" id="IPR036365">
    <property type="entry name" value="PGBD-like_sf"/>
</dbReference>
<dbReference type="RefSeq" id="WP_177230059.1">
    <property type="nucleotide sequence ID" value="NZ_FOFV01000017.1"/>
</dbReference>
<accession>A0A1H9V7L9</accession>
<protein>
    <submittedName>
        <fullName evidence="2">Putative peptidoglycan binding domain-containing protein</fullName>
    </submittedName>
</protein>
<proteinExistence type="predicted"/>
<dbReference type="EMBL" id="FOFV01000017">
    <property type="protein sequence ID" value="SES17662.1"/>
    <property type="molecule type" value="Genomic_DNA"/>
</dbReference>